<sequence length="223" mass="24992">TLKHDESCQKVGARISAALNILTGLNLCYSRMIFTYSVIFLLIQIFEDIGHDVLKAAFEGFNVCIFAYGQSGSGKSYTMMGHKVRLSYQGLIPRVCEGLFLETSRGKTDAAIVHTEVSYLEIYNEHVLDLLKTRSPFTVGGRLRVREHPKDGPYVESQRRIAVNNYNELKDLIAVGDNNRTTASTDMNDVSSRSHAIFTIMLTQVKDITHVIAKKGDVIRFVL</sequence>
<evidence type="ECO:0000256" key="3">
    <source>
        <dbReference type="PROSITE-ProRule" id="PRU00283"/>
    </source>
</evidence>
<evidence type="ECO:0000259" key="4">
    <source>
        <dbReference type="PROSITE" id="PS50067"/>
    </source>
</evidence>
<reference evidence="5" key="3">
    <citation type="submission" date="2025-09" db="UniProtKB">
        <authorList>
            <consortium name="Ensembl"/>
        </authorList>
    </citation>
    <scope>IDENTIFICATION</scope>
</reference>
<evidence type="ECO:0000313" key="6">
    <source>
        <dbReference type="Proteomes" id="UP000694680"/>
    </source>
</evidence>
<evidence type="ECO:0000256" key="2">
    <source>
        <dbReference type="ARBA" id="ARBA00022840"/>
    </source>
</evidence>
<evidence type="ECO:0000256" key="1">
    <source>
        <dbReference type="ARBA" id="ARBA00022741"/>
    </source>
</evidence>
<protein>
    <recommendedName>
        <fullName evidence="4">Kinesin motor domain-containing protein</fullName>
    </recommendedName>
</protein>
<dbReference type="Ensembl" id="ENSGWIT00000058244.1">
    <property type="protein sequence ID" value="ENSGWIP00000054033.1"/>
    <property type="gene ID" value="ENSGWIG00000025899.1"/>
</dbReference>
<dbReference type="GO" id="GO:0003777">
    <property type="term" value="F:microtubule motor activity"/>
    <property type="evidence" value="ECO:0007669"/>
    <property type="project" value="InterPro"/>
</dbReference>
<dbReference type="Pfam" id="PF00225">
    <property type="entry name" value="Kinesin"/>
    <property type="match status" value="1"/>
</dbReference>
<evidence type="ECO:0000313" key="5">
    <source>
        <dbReference type="Ensembl" id="ENSGWIP00000054033.1"/>
    </source>
</evidence>
<keyword evidence="2 3" id="KW-0067">ATP-binding</keyword>
<dbReference type="SMART" id="SM00129">
    <property type="entry name" value="KISc"/>
    <property type="match status" value="1"/>
</dbReference>
<dbReference type="PROSITE" id="PS50067">
    <property type="entry name" value="KINESIN_MOTOR_2"/>
    <property type="match status" value="1"/>
</dbReference>
<dbReference type="PANTHER" id="PTHR47117">
    <property type="entry name" value="STAR-RELATED LIPID TRANSFER PROTEIN 9"/>
    <property type="match status" value="1"/>
</dbReference>
<feature type="domain" description="Kinesin motor" evidence="4">
    <location>
        <begin position="1"/>
        <end position="223"/>
    </location>
</feature>
<keyword evidence="3" id="KW-0505">Motor protein</keyword>
<proteinExistence type="inferred from homology"/>
<dbReference type="Proteomes" id="UP000694680">
    <property type="component" value="Chromosome 15"/>
</dbReference>
<dbReference type="AlphaFoldDB" id="A0A8C5I129"/>
<accession>A0A8C5I129</accession>
<dbReference type="PRINTS" id="PR00380">
    <property type="entry name" value="KINESINHEAVY"/>
</dbReference>
<reference evidence="5" key="1">
    <citation type="submission" date="2020-06" db="EMBL/GenBank/DDBJ databases">
        <authorList>
            <consortium name="Wellcome Sanger Institute Data Sharing"/>
        </authorList>
    </citation>
    <scope>NUCLEOTIDE SEQUENCE [LARGE SCALE GENOMIC DNA]</scope>
</reference>
<dbReference type="InterPro" id="IPR027417">
    <property type="entry name" value="P-loop_NTPase"/>
</dbReference>
<keyword evidence="1 3" id="KW-0547">Nucleotide-binding</keyword>
<reference evidence="5" key="2">
    <citation type="submission" date="2025-08" db="UniProtKB">
        <authorList>
            <consortium name="Ensembl"/>
        </authorList>
    </citation>
    <scope>IDENTIFICATION</scope>
</reference>
<dbReference type="GO" id="GO:0007018">
    <property type="term" value="P:microtubule-based movement"/>
    <property type="evidence" value="ECO:0007669"/>
    <property type="project" value="InterPro"/>
</dbReference>
<dbReference type="InterPro" id="IPR036961">
    <property type="entry name" value="Kinesin_motor_dom_sf"/>
</dbReference>
<organism evidence="5 6">
    <name type="scientific">Gouania willdenowi</name>
    <name type="common">Blunt-snouted clingfish</name>
    <name type="synonym">Lepadogaster willdenowi</name>
    <dbReference type="NCBI Taxonomy" id="441366"/>
    <lineage>
        <taxon>Eukaryota</taxon>
        <taxon>Metazoa</taxon>
        <taxon>Chordata</taxon>
        <taxon>Craniata</taxon>
        <taxon>Vertebrata</taxon>
        <taxon>Euteleostomi</taxon>
        <taxon>Actinopterygii</taxon>
        <taxon>Neopterygii</taxon>
        <taxon>Teleostei</taxon>
        <taxon>Neoteleostei</taxon>
        <taxon>Acanthomorphata</taxon>
        <taxon>Ovalentaria</taxon>
        <taxon>Blenniimorphae</taxon>
        <taxon>Blenniiformes</taxon>
        <taxon>Gobiesocoidei</taxon>
        <taxon>Gobiesocidae</taxon>
        <taxon>Gobiesocinae</taxon>
        <taxon>Gouania</taxon>
    </lineage>
</organism>
<feature type="binding site" evidence="3">
    <location>
        <begin position="69"/>
        <end position="76"/>
    </location>
    <ligand>
        <name>ATP</name>
        <dbReference type="ChEBI" id="CHEBI:30616"/>
    </ligand>
</feature>
<dbReference type="GO" id="GO:0008017">
    <property type="term" value="F:microtubule binding"/>
    <property type="evidence" value="ECO:0007669"/>
    <property type="project" value="InterPro"/>
</dbReference>
<dbReference type="GO" id="GO:0005524">
    <property type="term" value="F:ATP binding"/>
    <property type="evidence" value="ECO:0007669"/>
    <property type="project" value="UniProtKB-UniRule"/>
</dbReference>
<comment type="similarity">
    <text evidence="3">Belongs to the TRAFAC class myosin-kinesin ATPase superfamily. Kinesin family.</text>
</comment>
<dbReference type="InterPro" id="IPR001752">
    <property type="entry name" value="Kinesin_motor_dom"/>
</dbReference>
<dbReference type="Gene3D" id="3.40.850.10">
    <property type="entry name" value="Kinesin motor domain"/>
    <property type="match status" value="1"/>
</dbReference>
<dbReference type="SUPFAM" id="SSF52540">
    <property type="entry name" value="P-loop containing nucleoside triphosphate hydrolases"/>
    <property type="match status" value="1"/>
</dbReference>
<keyword evidence="6" id="KW-1185">Reference proteome</keyword>
<name>A0A8C5I129_GOUWI</name>
<dbReference type="PANTHER" id="PTHR47117:SF6">
    <property type="entry name" value="KINESIN-LIKE PROTEIN KIF16B"/>
    <property type="match status" value="1"/>
</dbReference>